<name>F7PWI0_9MOLU</name>
<evidence type="ECO:0000256" key="1">
    <source>
        <dbReference type="SAM" id="MobiDB-lite"/>
    </source>
</evidence>
<evidence type="ECO:0000313" key="3">
    <source>
        <dbReference type="Proteomes" id="UP000005707"/>
    </source>
</evidence>
<feature type="region of interest" description="Disordered" evidence="1">
    <location>
        <begin position="53"/>
        <end position="78"/>
    </location>
</feature>
<organism evidence="2 3">
    <name type="scientific">Haloplasma contractile SSD-17B</name>
    <dbReference type="NCBI Taxonomy" id="1033810"/>
    <lineage>
        <taxon>Bacteria</taxon>
        <taxon>Bacillati</taxon>
        <taxon>Mycoplasmatota</taxon>
        <taxon>Mollicutes</taxon>
        <taxon>Haloplasmatales</taxon>
        <taxon>Haloplasmataceae</taxon>
        <taxon>Haloplasma</taxon>
    </lineage>
</organism>
<accession>F7PWI0</accession>
<dbReference type="InParanoid" id="F7PWI0"/>
<dbReference type="OrthoDB" id="9796262at2"/>
<comment type="caution">
    <text evidence="2">The sequence shown here is derived from an EMBL/GenBank/DDBJ whole genome shotgun (WGS) entry which is preliminary data.</text>
</comment>
<proteinExistence type="predicted"/>
<dbReference type="Proteomes" id="UP000005707">
    <property type="component" value="Unassembled WGS sequence"/>
</dbReference>
<sequence length="142" mass="15679">MEHPIHSLMKVSMENIKEMIDVDTIVGEPVATGNGSTIIPISKVKFGFAAGGTEQMSKQKSDNGNAGKPPFGGGSGGTVGITPIAFLVIKENEEIKVLHLEHETHIYEKLIDFVPELMEKFNFTNNKRFKTKSSKELKMEEM</sequence>
<protein>
    <submittedName>
        <fullName evidence="2">Sporulation protein YtfJ</fullName>
    </submittedName>
</protein>
<dbReference type="AlphaFoldDB" id="F7PWI0"/>
<reference evidence="2 3" key="1">
    <citation type="journal article" date="2011" name="J. Bacteriol.">
        <title>Genome sequence of Haloplasma contractile, an unusual contractile bacterium from a deep-sea anoxic brine lake.</title>
        <authorList>
            <person name="Antunes A."/>
            <person name="Alam I."/>
            <person name="El Dorry H."/>
            <person name="Siam R."/>
            <person name="Robertson A."/>
            <person name="Bajic V.B."/>
            <person name="Stingl U."/>
        </authorList>
    </citation>
    <scope>NUCLEOTIDE SEQUENCE [LARGE SCALE GENOMIC DNA]</scope>
    <source>
        <strain evidence="2 3">SSD-17B</strain>
    </source>
</reference>
<dbReference type="FunCoup" id="F7PWI0">
    <property type="interactions" value="41"/>
</dbReference>
<dbReference type="NCBIfam" id="TIGR02874">
    <property type="entry name" value="spore_ytfJ"/>
    <property type="match status" value="1"/>
</dbReference>
<dbReference type="Pfam" id="PF09579">
    <property type="entry name" value="Spore_YtfJ"/>
    <property type="match status" value="1"/>
</dbReference>
<dbReference type="PANTHER" id="PTHR39162:SF1">
    <property type="entry name" value="SPORULATION PROTEIN YTFJ"/>
    <property type="match status" value="1"/>
</dbReference>
<evidence type="ECO:0000313" key="2">
    <source>
        <dbReference type="EMBL" id="ERJ10982.1"/>
    </source>
</evidence>
<keyword evidence="3" id="KW-1185">Reference proteome</keyword>
<dbReference type="InterPro" id="IPR014229">
    <property type="entry name" value="Spore_YtfJ"/>
</dbReference>
<dbReference type="EMBL" id="AFNU02000020">
    <property type="protein sequence ID" value="ERJ10982.1"/>
    <property type="molecule type" value="Genomic_DNA"/>
</dbReference>
<dbReference type="RefSeq" id="WP_008825602.1">
    <property type="nucleotide sequence ID" value="NZ_AFNU02000020.1"/>
</dbReference>
<dbReference type="PIRSF" id="PIRSF021377">
    <property type="entry name" value="YtfJ"/>
    <property type="match status" value="1"/>
</dbReference>
<reference evidence="2 3" key="2">
    <citation type="journal article" date="2013" name="PLoS ONE">
        <title>INDIGO - INtegrated Data Warehouse of MIcrobial GenOmes with Examples from the Red Sea Extremophiles.</title>
        <authorList>
            <person name="Alam I."/>
            <person name="Antunes A."/>
            <person name="Kamau A.A."/>
            <person name="Ba Alawi W."/>
            <person name="Kalkatawi M."/>
            <person name="Stingl U."/>
            <person name="Bajic V.B."/>
        </authorList>
    </citation>
    <scope>NUCLEOTIDE SEQUENCE [LARGE SCALE GENOMIC DNA]</scope>
    <source>
        <strain evidence="2 3">SSD-17B</strain>
    </source>
</reference>
<gene>
    <name evidence="2" type="primary">ytfJ</name>
    <name evidence="2" type="ORF">HLPCO_002987</name>
</gene>
<dbReference type="eggNOG" id="COG3874">
    <property type="taxonomic scope" value="Bacteria"/>
</dbReference>
<dbReference type="PANTHER" id="PTHR39162">
    <property type="entry name" value="GLL3345 PROTEIN"/>
    <property type="match status" value="1"/>
</dbReference>
<dbReference type="STRING" id="1033810.HLPCO_002987"/>